<dbReference type="InterPro" id="IPR019542">
    <property type="entry name" value="Enhancer_polycomb-like_N"/>
</dbReference>
<dbReference type="GO" id="GO:0006357">
    <property type="term" value="P:regulation of transcription by RNA polymerase II"/>
    <property type="evidence" value="ECO:0000318"/>
    <property type="project" value="GO_Central"/>
</dbReference>
<feature type="domain" description="PHD-type" evidence="9">
    <location>
        <begin position="247"/>
        <end position="297"/>
    </location>
</feature>
<dbReference type="Pfam" id="PF10513">
    <property type="entry name" value="EPL1"/>
    <property type="match status" value="1"/>
</dbReference>
<evidence type="ECO:0000256" key="6">
    <source>
        <dbReference type="ARBA" id="ARBA00023242"/>
    </source>
</evidence>
<dbReference type="EMBL" id="AE016816">
    <property type="protein sequence ID" value="AAS51419.1"/>
    <property type="molecule type" value="Genomic_DNA"/>
</dbReference>
<keyword evidence="12" id="KW-1185">Reference proteome</keyword>
<dbReference type="InterPro" id="IPR011011">
    <property type="entry name" value="Znf_FYVE_PHD"/>
</dbReference>
<dbReference type="PROSITE" id="PS50016">
    <property type="entry name" value="ZF_PHD_2"/>
    <property type="match status" value="1"/>
</dbReference>
<dbReference type="GO" id="GO:1990467">
    <property type="term" value="C:NuA3a histone acetyltransferase complex"/>
    <property type="evidence" value="ECO:0007669"/>
    <property type="project" value="EnsemblFungi"/>
</dbReference>
<evidence type="ECO:0000313" key="12">
    <source>
        <dbReference type="Proteomes" id="UP000000591"/>
    </source>
</evidence>
<dbReference type="HOGENOM" id="CLU_002663_1_0_1"/>
<dbReference type="SUPFAM" id="SSF57903">
    <property type="entry name" value="FYVE/PHD zinc finger"/>
    <property type="match status" value="1"/>
</dbReference>
<dbReference type="STRING" id="284811.Q75BS8"/>
<evidence type="ECO:0000256" key="3">
    <source>
        <dbReference type="ARBA" id="ARBA00022737"/>
    </source>
</evidence>
<keyword evidence="6" id="KW-0539">Nucleus</keyword>
<dbReference type="OMA" id="CKYWSMK"/>
<dbReference type="GO" id="GO:0008270">
    <property type="term" value="F:zinc ion binding"/>
    <property type="evidence" value="ECO:0007669"/>
    <property type="project" value="UniProtKB-KW"/>
</dbReference>
<dbReference type="AlphaFoldDB" id="Q75BS8"/>
<dbReference type="GO" id="GO:0140003">
    <property type="term" value="F:histone H3K36me3 reader activity"/>
    <property type="evidence" value="ECO:0007669"/>
    <property type="project" value="EnsemblFungi"/>
</dbReference>
<dbReference type="CDD" id="cd15492">
    <property type="entry name" value="PHD_BRPF_JADE_like"/>
    <property type="match status" value="1"/>
</dbReference>
<dbReference type="InterPro" id="IPR019787">
    <property type="entry name" value="Znf_PHD-finger"/>
</dbReference>
<proteinExistence type="predicted"/>
<dbReference type="eggNOG" id="KOG0955">
    <property type="taxonomic scope" value="Eukaryota"/>
</dbReference>
<dbReference type="OrthoDB" id="20839at2759"/>
<evidence type="ECO:0000256" key="8">
    <source>
        <dbReference type="SAM" id="MobiDB-lite"/>
    </source>
</evidence>
<dbReference type="InterPro" id="IPR034732">
    <property type="entry name" value="EPHD"/>
</dbReference>
<dbReference type="KEGG" id="ago:AGOS_ACR193C"/>
<dbReference type="InParanoid" id="Q75BS8"/>
<evidence type="ECO:0000256" key="1">
    <source>
        <dbReference type="ARBA" id="ARBA00004123"/>
    </source>
</evidence>
<dbReference type="GO" id="GO:1990468">
    <property type="term" value="C:NuA3b histone acetyltransferase complex"/>
    <property type="evidence" value="ECO:0007669"/>
    <property type="project" value="EnsemblFungi"/>
</dbReference>
<keyword evidence="3" id="KW-0677">Repeat</keyword>
<accession>Q75BS8</accession>
<dbReference type="SMART" id="SM00249">
    <property type="entry name" value="PHD"/>
    <property type="match status" value="2"/>
</dbReference>
<dbReference type="Gene3D" id="3.30.40.10">
    <property type="entry name" value="Zinc/RING finger domain, C3HC4 (zinc finger)"/>
    <property type="match status" value="2"/>
</dbReference>
<dbReference type="RefSeq" id="NP_983595.1">
    <property type="nucleotide sequence ID" value="NM_208948.1"/>
</dbReference>
<feature type="region of interest" description="Disordered" evidence="8">
    <location>
        <begin position="452"/>
        <end position="473"/>
    </location>
</feature>
<feature type="domain" description="PHD-type" evidence="10">
    <location>
        <begin position="301"/>
        <end position="423"/>
    </location>
</feature>
<reference evidence="11 12" key="1">
    <citation type="journal article" date="2004" name="Science">
        <title>The Ashbya gossypii genome as a tool for mapping the ancient Saccharomyces cerevisiae genome.</title>
        <authorList>
            <person name="Dietrich F.S."/>
            <person name="Voegeli S."/>
            <person name="Brachat S."/>
            <person name="Lerch A."/>
            <person name="Gates K."/>
            <person name="Steiner S."/>
            <person name="Mohr C."/>
            <person name="Pohlmann R."/>
            <person name="Luedi P."/>
            <person name="Choi S."/>
            <person name="Wing R.A."/>
            <person name="Flavier A."/>
            <person name="Gaffney T.D."/>
            <person name="Philippsen P."/>
        </authorList>
    </citation>
    <scope>NUCLEOTIDE SEQUENCE [LARGE SCALE GENOMIC DNA]</scope>
    <source>
        <strain evidence="12">ATCC 10895 / CBS 109.51 / FGSC 9923 / NRRL Y-1056</strain>
    </source>
</reference>
<dbReference type="FunCoup" id="Q75BS8">
    <property type="interactions" value="189"/>
</dbReference>
<dbReference type="Pfam" id="PF13832">
    <property type="entry name" value="zf-HC5HC2H_2"/>
    <property type="match status" value="1"/>
</dbReference>
<keyword evidence="2" id="KW-0479">Metal-binding</keyword>
<evidence type="ECO:0000313" key="11">
    <source>
        <dbReference type="EMBL" id="AAS51419.1"/>
    </source>
</evidence>
<dbReference type="InterPro" id="IPR050701">
    <property type="entry name" value="Histone_Mod_Regulator"/>
</dbReference>
<feature type="compositionally biased region" description="Polar residues" evidence="8">
    <location>
        <begin position="453"/>
        <end position="465"/>
    </location>
</feature>
<dbReference type="GO" id="GO:0005634">
    <property type="term" value="C:nucleus"/>
    <property type="evidence" value="ECO:0007669"/>
    <property type="project" value="UniProtKB-SubCell"/>
</dbReference>
<dbReference type="Pfam" id="PF13831">
    <property type="entry name" value="PHD_2"/>
    <property type="match status" value="1"/>
</dbReference>
<sequence length="729" mass="83139">MSSGQTPVRAQEEGPKLREEKHYRDFYPDLNHSVLLPVFTASGEETALQDIEYKARINALRQLSRASGSLKQIIYKNKVTVERLGPQLKKTCFKPCKVKVTQLNGKYHVPAVFHRYGYRSNVQTLNVDLARRAYMKKTDDLLRNENEFFVDVSRYLRDFKVQYDMDEQDDLYLQYLNSGKARGSANALSAELFEILITALEIEWFYLERKIPQRHPTNQQSSTHESEAAIAHYELYGSDDGSGSSADQSCAICNGTDSDNSNAIVFCDGCDVAVHQECYGVVFIPEGQWLCRRCMISKNRKINCLFCPSNTGAFKQTDTGSWGHVICGIWIPELFFANQHYMEPIEGIDMVPRSRWKLNCYICKQKCGACIQCSNKNCFVAYHVTCAKRAGLFMTFGGCTVPEAASKNFRPGVKLESFCDKHSPSGWGDCQVGILKTRRYFENIKEMVMRGNQRATSSEAQQPPTRNRWKTNRGTPIAPQLFATILKQLLDKFGIAEAEQTAIDICKYWSMKRELKRGAPLVRIFDPTSFNSMDSADILKRVAFADVLLNDLAKLDELSTLLVRRQQAAQARLDAVDIINDLGFHPVRHLVQKNVTTHWSTKEFIALMNFEPAFAGVLAKVDSDQYDSIASFSREVRTLFDQIAKEKDIPVELVSTITVCQRQFSKQIAKIEGLDVHKLMSRDFIFEGKKIREVDWHGPILMKEEELSEVEEDELTPAQERILKSFLRY</sequence>
<protein>
    <submittedName>
        <fullName evidence="11">ACR193Cp</fullName>
    </submittedName>
</protein>
<evidence type="ECO:0000256" key="2">
    <source>
        <dbReference type="ARBA" id="ARBA00022723"/>
    </source>
</evidence>
<dbReference type="PANTHER" id="PTHR13793">
    <property type="entry name" value="PHD FINGER PROTEINS"/>
    <property type="match status" value="1"/>
</dbReference>
<organism evidence="11 12">
    <name type="scientific">Eremothecium gossypii (strain ATCC 10895 / CBS 109.51 / FGSC 9923 / NRRL Y-1056)</name>
    <name type="common">Yeast</name>
    <name type="synonym">Ashbya gossypii</name>
    <dbReference type="NCBI Taxonomy" id="284811"/>
    <lineage>
        <taxon>Eukaryota</taxon>
        <taxon>Fungi</taxon>
        <taxon>Dikarya</taxon>
        <taxon>Ascomycota</taxon>
        <taxon>Saccharomycotina</taxon>
        <taxon>Saccharomycetes</taxon>
        <taxon>Saccharomycetales</taxon>
        <taxon>Saccharomycetaceae</taxon>
        <taxon>Eremothecium</taxon>
    </lineage>
</organism>
<dbReference type="GO" id="GO:0006338">
    <property type="term" value="P:chromatin remodeling"/>
    <property type="evidence" value="ECO:0007669"/>
    <property type="project" value="EnsemblFungi"/>
</dbReference>
<dbReference type="FunFam" id="3.30.40.10:FF:000007">
    <property type="entry name" value="Bromodomain containing 1, isoform CRA_b"/>
    <property type="match status" value="1"/>
</dbReference>
<dbReference type="Proteomes" id="UP000000591">
    <property type="component" value="Chromosome III"/>
</dbReference>
<evidence type="ECO:0000259" key="9">
    <source>
        <dbReference type="PROSITE" id="PS50016"/>
    </source>
</evidence>
<dbReference type="PANTHER" id="PTHR13793:SF107">
    <property type="entry name" value="BROMODOMAIN-CONTAINING PROTEIN HOMOLOG"/>
    <property type="match status" value="1"/>
</dbReference>
<evidence type="ECO:0000256" key="5">
    <source>
        <dbReference type="ARBA" id="ARBA00022833"/>
    </source>
</evidence>
<comment type="subcellular location">
    <subcellularLocation>
        <location evidence="1">Nucleus</location>
    </subcellularLocation>
</comment>
<keyword evidence="5" id="KW-0862">Zinc</keyword>
<dbReference type="GeneID" id="4619727"/>
<keyword evidence="4 7" id="KW-0863">Zinc-finger</keyword>
<evidence type="ECO:0000256" key="4">
    <source>
        <dbReference type="ARBA" id="ARBA00022771"/>
    </source>
</evidence>
<dbReference type="PROSITE" id="PS51805">
    <property type="entry name" value="EPHD"/>
    <property type="match status" value="1"/>
</dbReference>
<name>Q75BS8_EREGS</name>
<gene>
    <name evidence="11" type="ORF">AGOS_ACR193C</name>
</gene>
<dbReference type="InterPro" id="IPR013083">
    <property type="entry name" value="Znf_RING/FYVE/PHD"/>
</dbReference>
<reference evidence="12" key="2">
    <citation type="journal article" date="2013" name="G3 (Bethesda)">
        <title>Genomes of Ashbya fungi isolated from insects reveal four mating-type loci, numerous translocations, lack of transposons, and distinct gene duplications.</title>
        <authorList>
            <person name="Dietrich F.S."/>
            <person name="Voegeli S."/>
            <person name="Kuo S."/>
            <person name="Philippsen P."/>
        </authorList>
    </citation>
    <scope>GENOME REANNOTATION</scope>
    <source>
        <strain evidence="12">ATCC 10895 / CBS 109.51 / FGSC 9923 / NRRL Y-1056</strain>
    </source>
</reference>
<dbReference type="InterPro" id="IPR001965">
    <property type="entry name" value="Znf_PHD"/>
</dbReference>
<evidence type="ECO:0000259" key="10">
    <source>
        <dbReference type="PROSITE" id="PS51805"/>
    </source>
</evidence>
<evidence type="ECO:0000256" key="7">
    <source>
        <dbReference type="PROSITE-ProRule" id="PRU00146"/>
    </source>
</evidence>